<dbReference type="PANTHER" id="PTHR43157:SF31">
    <property type="entry name" value="PHOSPHATIDYLINOSITOL-GLYCAN BIOSYNTHESIS CLASS F PROTEIN"/>
    <property type="match status" value="1"/>
</dbReference>
<protein>
    <submittedName>
        <fullName evidence="5">Retinol dehydrogenase 11-like</fullName>
    </submittedName>
</protein>
<dbReference type="OrthoDB" id="191979at2759"/>
<dbReference type="Pfam" id="PF00106">
    <property type="entry name" value="adh_short"/>
    <property type="match status" value="1"/>
</dbReference>
<name>A0A8B8HN26_VANTA</name>
<evidence type="ECO:0000313" key="4">
    <source>
        <dbReference type="Proteomes" id="UP001652626"/>
    </source>
</evidence>
<dbReference type="Gene3D" id="3.40.50.720">
    <property type="entry name" value="NAD(P)-binding Rossmann-like Domain"/>
    <property type="match status" value="1"/>
</dbReference>
<dbReference type="PANTHER" id="PTHR43157">
    <property type="entry name" value="PHOSPHATIDYLINOSITOL-GLYCAN BIOSYNTHESIS CLASS F PROTEIN-RELATED"/>
    <property type="match status" value="1"/>
</dbReference>
<dbReference type="InterPro" id="IPR036291">
    <property type="entry name" value="NAD(P)-bd_dom_sf"/>
</dbReference>
<evidence type="ECO:0000313" key="5">
    <source>
        <dbReference type="RefSeq" id="XP_026486249.2"/>
    </source>
</evidence>
<keyword evidence="3" id="KW-1133">Transmembrane helix</keyword>
<dbReference type="PRINTS" id="PR00081">
    <property type="entry name" value="GDHRDH"/>
</dbReference>
<evidence type="ECO:0000256" key="3">
    <source>
        <dbReference type="SAM" id="Phobius"/>
    </source>
</evidence>
<keyword evidence="3" id="KW-0472">Membrane</keyword>
<reference evidence="5" key="1">
    <citation type="submission" date="2025-08" db="UniProtKB">
        <authorList>
            <consortium name="RefSeq"/>
        </authorList>
    </citation>
    <scope>IDENTIFICATION</scope>
    <source>
        <tissue evidence="5">Whole body</tissue>
    </source>
</reference>
<comment type="similarity">
    <text evidence="2">Belongs to the short-chain dehydrogenases/reductases (SDR) family.</text>
</comment>
<dbReference type="PRINTS" id="PR00080">
    <property type="entry name" value="SDRFAMILY"/>
</dbReference>
<proteinExistence type="inferred from homology"/>
<dbReference type="AlphaFoldDB" id="A0A8B8HN26"/>
<keyword evidence="4" id="KW-1185">Reference proteome</keyword>
<gene>
    <name evidence="5" type="primary">LOC113393525</name>
</gene>
<dbReference type="RefSeq" id="XP_026486249.2">
    <property type="nucleotide sequence ID" value="XM_026630464.2"/>
</dbReference>
<sequence>MFILIMLLCVFIIICLIISNYQKKRNAMCQSKKQLNGRTTIVTGGTCGIGLQIALDFARRGAKVIIACPFNDEGIEAQNRIIEKTGNRNVIFKLLDLGSLNSVRQFAKDILKTEDRLDILMNNAGVGIIGDFSTDDGMSFIMQVNYYGHFLLSILLLPLLIKTGKESEKSRIVNMTSMCRYISSFDVDNYDKVNYWFKIRIYSNSKLCFVLFSRELTKRLAGYNVVVNSADPGLVGTKIYNSYNVLIGCILRHFLNIFFKNSREGAQTAIHIALDEKCGLQSGKIYENCELVNNKIFDNIDYASDKLWERSIKLVKLENHELEFSK</sequence>
<accession>A0A8B8HN26</accession>
<dbReference type="InterPro" id="IPR002347">
    <property type="entry name" value="SDR_fam"/>
</dbReference>
<feature type="transmembrane region" description="Helical" evidence="3">
    <location>
        <begin position="144"/>
        <end position="161"/>
    </location>
</feature>
<dbReference type="SUPFAM" id="SSF51735">
    <property type="entry name" value="NAD(P)-binding Rossmann-fold domains"/>
    <property type="match status" value="1"/>
</dbReference>
<evidence type="ECO:0000256" key="1">
    <source>
        <dbReference type="ARBA" id="ARBA00023002"/>
    </source>
</evidence>
<dbReference type="Proteomes" id="UP001652626">
    <property type="component" value="Chromosome 6"/>
</dbReference>
<evidence type="ECO:0000256" key="2">
    <source>
        <dbReference type="RuleBase" id="RU000363"/>
    </source>
</evidence>
<dbReference type="GO" id="GO:0016491">
    <property type="term" value="F:oxidoreductase activity"/>
    <property type="evidence" value="ECO:0007669"/>
    <property type="project" value="UniProtKB-KW"/>
</dbReference>
<dbReference type="GeneID" id="113393525"/>
<dbReference type="OMA" id="WDWLEDQ"/>
<keyword evidence="1" id="KW-0560">Oxidoreductase</keyword>
<keyword evidence="3" id="KW-0812">Transmembrane</keyword>
<organism evidence="4 5">
    <name type="scientific">Vanessa tameamea</name>
    <name type="common">Kamehameha butterfly</name>
    <dbReference type="NCBI Taxonomy" id="334116"/>
    <lineage>
        <taxon>Eukaryota</taxon>
        <taxon>Metazoa</taxon>
        <taxon>Ecdysozoa</taxon>
        <taxon>Arthropoda</taxon>
        <taxon>Hexapoda</taxon>
        <taxon>Insecta</taxon>
        <taxon>Pterygota</taxon>
        <taxon>Neoptera</taxon>
        <taxon>Endopterygota</taxon>
        <taxon>Lepidoptera</taxon>
        <taxon>Glossata</taxon>
        <taxon>Ditrysia</taxon>
        <taxon>Papilionoidea</taxon>
        <taxon>Nymphalidae</taxon>
        <taxon>Nymphalinae</taxon>
        <taxon>Vanessa</taxon>
    </lineage>
</organism>